<keyword evidence="1" id="KW-0963">Cytoplasm</keyword>
<dbReference type="Gene3D" id="3.50.14.10">
    <property type="entry name" value="Replication terminator Tus, domain 1 superfamily/Replication terminator Tus"/>
    <property type="match status" value="1"/>
</dbReference>
<evidence type="ECO:0000313" key="5">
    <source>
        <dbReference type="Proteomes" id="UP001377972"/>
    </source>
</evidence>
<sequence length="287" mass="32442">MSLYNDVEFAFNQLVSATEALNQFLHECEVVHAECYKLPASAGDMSDTSGWELVTPEKHTGFTALSMATGSFARFTPDYNHSPKYPFRLPGFIQLAPIHYQSASQLVDACNLQKVIIKELINSSKLNQGQKRELIQSICPNAITLQIYRLIKVADGPVKRVGFTWCNKNSMRTINKEEFLTYLAGSKDNPPSGKTRSEWAPWVEKEIELVKSKPGEIIKVKRPLPITPKLNVSFTDDTNTVMFYGHVPIIVFGDEPCKISPLKSCIRSTSEAEHYNYLIKRLYVMNE</sequence>
<dbReference type="InterPro" id="IPR036384">
    <property type="entry name" value="Tus_sf"/>
</dbReference>
<comment type="caution">
    <text evidence="4">The sequence shown here is derived from an EMBL/GenBank/DDBJ whole genome shotgun (WGS) entry which is preliminary data.</text>
</comment>
<dbReference type="Pfam" id="PF05472">
    <property type="entry name" value="Ter"/>
    <property type="match status" value="1"/>
</dbReference>
<dbReference type="RefSeq" id="WP_339981970.1">
    <property type="nucleotide sequence ID" value="NZ_JAQPZS010000022.1"/>
</dbReference>
<dbReference type="EMBL" id="JAQPZS010000022">
    <property type="protein sequence ID" value="MEJ6498002.1"/>
    <property type="molecule type" value="Genomic_DNA"/>
</dbReference>
<name>A0ABU8SY97_9GAMM</name>
<gene>
    <name evidence="4" type="ORF">PQI24_18320</name>
</gene>
<evidence type="ECO:0000256" key="3">
    <source>
        <dbReference type="ARBA" id="ARBA00023125"/>
    </source>
</evidence>
<keyword evidence="5" id="KW-1185">Reference proteome</keyword>
<dbReference type="InterPro" id="IPR008865">
    <property type="entry name" value="DNA_replication_term_site-bd"/>
</dbReference>
<protein>
    <submittedName>
        <fullName evidence="4">DNA replication terminus site-binding protein</fullName>
    </submittedName>
</protein>
<evidence type="ECO:0000313" key="4">
    <source>
        <dbReference type="EMBL" id="MEJ6498002.1"/>
    </source>
</evidence>
<dbReference type="Proteomes" id="UP001377972">
    <property type="component" value="Unassembled WGS sequence"/>
</dbReference>
<evidence type="ECO:0000256" key="1">
    <source>
        <dbReference type="ARBA" id="ARBA00022490"/>
    </source>
</evidence>
<reference evidence="4 5" key="1">
    <citation type="submission" date="2023-01" db="EMBL/GenBank/DDBJ databases">
        <title>Trichodesmium-associated heterotrophic epibiont bacteria.</title>
        <authorList>
            <person name="Cleveland C.S."/>
            <person name="Webb E.A."/>
        </authorList>
    </citation>
    <scope>NUCLEOTIDE SEQUENCE [LARGE SCALE GENOMIC DNA]</scope>
    <source>
        <strain evidence="4 5">USCH2</strain>
    </source>
</reference>
<evidence type="ECO:0000256" key="2">
    <source>
        <dbReference type="ARBA" id="ARBA00022705"/>
    </source>
</evidence>
<dbReference type="Gene3D" id="3.30.54.10">
    <property type="match status" value="1"/>
</dbReference>
<keyword evidence="3" id="KW-0238">DNA-binding</keyword>
<organism evidence="4 5">
    <name type="scientific">Pseudoalteromonas lipolytica</name>
    <dbReference type="NCBI Taxonomy" id="570156"/>
    <lineage>
        <taxon>Bacteria</taxon>
        <taxon>Pseudomonadati</taxon>
        <taxon>Pseudomonadota</taxon>
        <taxon>Gammaproteobacteria</taxon>
        <taxon>Alteromonadales</taxon>
        <taxon>Pseudoalteromonadaceae</taxon>
        <taxon>Pseudoalteromonas</taxon>
    </lineage>
</organism>
<keyword evidence="2" id="KW-0235">DNA replication</keyword>
<accession>A0ABU8SY97</accession>
<dbReference type="InterPro" id="IPR036381">
    <property type="entry name" value="Tus_dom1"/>
</dbReference>
<proteinExistence type="predicted"/>
<dbReference type="SUPFAM" id="SSF56596">
    <property type="entry name" value="Replication terminator protein (Tus)"/>
    <property type="match status" value="1"/>
</dbReference>